<comment type="caution">
    <text evidence="2">The sequence shown here is derived from an EMBL/GenBank/DDBJ whole genome shotgun (WGS) entry which is preliminary data.</text>
</comment>
<name>A0ABW9JE81_9SPHI</name>
<sequence>MSKASERNKKRIKAKEILQSISDNPSEYLVIHYSCESFFDLPKGNTPRITSIAVRYIRNAQTHSFSIHKIAELKGLPPAQINQHYNTLEKEMLDEFYGFVGLHSHHKWIHINMRNINFGFEAINHRYRVLGGTPVQINDNLKIDLARLFIEIYGKQYSPHPRMESLYRMNDVTMASFLNGEEEAVAFNNGDYVALHQSTLRKVDNMHNVISLSVENDLKTKSNIFQIYGITPAGLFYASKENWILAILMFVIASSLAAIIGIGITKYFSTYENKKRNASSSTSPKVANNILSKAFSLEQSFCMIDSEMRRNRHFRVVANL</sequence>
<keyword evidence="1" id="KW-0812">Transmembrane</keyword>
<gene>
    <name evidence="2" type="ORF">E5L68_001535</name>
</gene>
<organism evidence="2 3">
    <name type="scientific">Pedobacter helvus</name>
    <dbReference type="NCBI Taxonomy" id="2563444"/>
    <lineage>
        <taxon>Bacteria</taxon>
        <taxon>Pseudomonadati</taxon>
        <taxon>Bacteroidota</taxon>
        <taxon>Sphingobacteriia</taxon>
        <taxon>Sphingobacteriales</taxon>
        <taxon>Sphingobacteriaceae</taxon>
        <taxon>Pedobacter</taxon>
    </lineage>
</organism>
<protein>
    <submittedName>
        <fullName evidence="2">Uncharacterized protein</fullName>
    </submittedName>
</protein>
<evidence type="ECO:0000313" key="3">
    <source>
        <dbReference type="Proteomes" id="UP001517367"/>
    </source>
</evidence>
<evidence type="ECO:0000313" key="2">
    <source>
        <dbReference type="EMBL" id="MFN0290051.1"/>
    </source>
</evidence>
<dbReference type="RefSeq" id="WP_212751527.1">
    <property type="nucleotide sequence ID" value="NZ_SRMP02000001.1"/>
</dbReference>
<proteinExistence type="predicted"/>
<reference evidence="2 3" key="1">
    <citation type="submission" date="2024-12" db="EMBL/GenBank/DDBJ databases">
        <authorList>
            <person name="Hu S."/>
        </authorList>
    </citation>
    <scope>NUCLEOTIDE SEQUENCE [LARGE SCALE GENOMIC DNA]</scope>
    <source>
        <strain evidence="2 3">P-25</strain>
    </source>
</reference>
<evidence type="ECO:0000256" key="1">
    <source>
        <dbReference type="SAM" id="Phobius"/>
    </source>
</evidence>
<dbReference type="Proteomes" id="UP001517367">
    <property type="component" value="Unassembled WGS sequence"/>
</dbReference>
<keyword evidence="1" id="KW-0472">Membrane</keyword>
<accession>A0ABW9JE81</accession>
<feature type="transmembrane region" description="Helical" evidence="1">
    <location>
        <begin position="243"/>
        <end position="268"/>
    </location>
</feature>
<dbReference type="EMBL" id="SRMP02000001">
    <property type="protein sequence ID" value="MFN0290051.1"/>
    <property type="molecule type" value="Genomic_DNA"/>
</dbReference>
<keyword evidence="1" id="KW-1133">Transmembrane helix</keyword>
<keyword evidence="3" id="KW-1185">Reference proteome</keyword>